<dbReference type="InterPro" id="IPR025889">
    <property type="entry name" value="GSP17M-like_dom"/>
</dbReference>
<gene>
    <name evidence="3" type="ORF">AUC31_16120</name>
</gene>
<feature type="compositionally biased region" description="Basic and acidic residues" evidence="1">
    <location>
        <begin position="217"/>
        <end position="253"/>
    </location>
</feature>
<dbReference type="EMBL" id="CP013659">
    <property type="protein sequence ID" value="ALS76641.1"/>
    <property type="molecule type" value="Genomic_DNA"/>
</dbReference>
<evidence type="ECO:0000256" key="1">
    <source>
        <dbReference type="SAM" id="MobiDB-lite"/>
    </source>
</evidence>
<dbReference type="KEGG" id="prt:AUC31_16120"/>
<evidence type="ECO:0000313" key="3">
    <source>
        <dbReference type="EMBL" id="ALS76641.1"/>
    </source>
</evidence>
<dbReference type="OrthoDB" id="2678178at2"/>
<keyword evidence="4" id="KW-1185">Reference proteome</keyword>
<feature type="compositionally biased region" description="Basic and acidic residues" evidence="1">
    <location>
        <begin position="114"/>
        <end position="134"/>
    </location>
</feature>
<dbReference type="Proteomes" id="UP000067683">
    <property type="component" value="Chromosome"/>
</dbReference>
<feature type="compositionally biased region" description="Basic and acidic residues" evidence="1">
    <location>
        <begin position="144"/>
        <end position="173"/>
    </location>
</feature>
<feature type="compositionally biased region" description="Basic and acidic residues" evidence="1">
    <location>
        <begin position="269"/>
        <end position="305"/>
    </location>
</feature>
<protein>
    <recommendedName>
        <fullName evidence="2">General stress protein 17M-like domain-containing protein</fullName>
    </recommendedName>
</protein>
<dbReference type="STRING" id="200991.AUC31_16120"/>
<name>A0A0U2ZKT9_9BACL</name>
<reference evidence="3" key="1">
    <citation type="submission" date="2016-01" db="EMBL/GenBank/DDBJ databases">
        <title>Complete genome of Planococcus rifietoensis type strain M8.</title>
        <authorList>
            <person name="See-Too W.S."/>
        </authorList>
    </citation>
    <scope>NUCLEOTIDE SEQUENCE [LARGE SCALE GENOMIC DNA]</scope>
    <source>
        <strain evidence="3">M8</strain>
    </source>
</reference>
<dbReference type="AlphaFoldDB" id="A0A0U2ZKT9"/>
<evidence type="ECO:0000313" key="4">
    <source>
        <dbReference type="Proteomes" id="UP000067683"/>
    </source>
</evidence>
<accession>A0A0U2ZKT9</accession>
<feature type="domain" description="General stress protein 17M-like" evidence="2">
    <location>
        <begin position="10"/>
        <end position="99"/>
    </location>
</feature>
<feature type="compositionally biased region" description="Basic and acidic residues" evidence="1">
    <location>
        <begin position="195"/>
        <end position="210"/>
    </location>
</feature>
<feature type="region of interest" description="Disordered" evidence="1">
    <location>
        <begin position="108"/>
        <end position="314"/>
    </location>
</feature>
<sequence>MAQTNRQFEIVYTQEEMERALEALISKGYRNEDIHVLANDKNLVNEAHDRYGVDANKANSFGNRIKTLLTGEDKARAKLDEFGVDRDTADHYEREIERGAVLLYTDGAPNGNAESEHFSSHSDDNRPMDMDAGERNTAFAPFGRDVERDGRMHDDEKLIDKDIQKHEGRHDTGVDGIYTTDATREQTNKSQLHSKSQDSRLKGDEIHPTSDRVNPSEAEKPSEKRMEHEPKLGDQDGEKELNREDGVNRRQDEPSPGVDPNLGPAPFGRDSEEEHLADTERRDDFESTKNPRDVDDFHKNVEKKTGTPPTPRLF</sequence>
<organism evidence="3 4">
    <name type="scientific">Planococcus rifietoensis</name>
    <dbReference type="NCBI Taxonomy" id="200991"/>
    <lineage>
        <taxon>Bacteria</taxon>
        <taxon>Bacillati</taxon>
        <taxon>Bacillota</taxon>
        <taxon>Bacilli</taxon>
        <taxon>Bacillales</taxon>
        <taxon>Caryophanaceae</taxon>
        <taxon>Planococcus</taxon>
    </lineage>
</organism>
<dbReference type="RefSeq" id="WP_058383343.1">
    <property type="nucleotide sequence ID" value="NZ_CP013659.2"/>
</dbReference>
<proteinExistence type="predicted"/>
<evidence type="ECO:0000259" key="2">
    <source>
        <dbReference type="Pfam" id="PF11181"/>
    </source>
</evidence>
<dbReference type="Pfam" id="PF11181">
    <property type="entry name" value="YflT"/>
    <property type="match status" value="1"/>
</dbReference>